<gene>
    <name evidence="1" type="ORF">RHMOL_Rhmol05G0274300</name>
</gene>
<organism evidence="1 2">
    <name type="scientific">Rhododendron molle</name>
    <name type="common">Chinese azalea</name>
    <name type="synonym">Azalea mollis</name>
    <dbReference type="NCBI Taxonomy" id="49168"/>
    <lineage>
        <taxon>Eukaryota</taxon>
        <taxon>Viridiplantae</taxon>
        <taxon>Streptophyta</taxon>
        <taxon>Embryophyta</taxon>
        <taxon>Tracheophyta</taxon>
        <taxon>Spermatophyta</taxon>
        <taxon>Magnoliopsida</taxon>
        <taxon>eudicotyledons</taxon>
        <taxon>Gunneridae</taxon>
        <taxon>Pentapetalae</taxon>
        <taxon>asterids</taxon>
        <taxon>Ericales</taxon>
        <taxon>Ericaceae</taxon>
        <taxon>Ericoideae</taxon>
        <taxon>Rhodoreae</taxon>
        <taxon>Rhododendron</taxon>
    </lineage>
</organism>
<dbReference type="EMBL" id="CM046392">
    <property type="protein sequence ID" value="KAI8556700.1"/>
    <property type="molecule type" value="Genomic_DNA"/>
</dbReference>
<dbReference type="Proteomes" id="UP001062846">
    <property type="component" value="Chromosome 5"/>
</dbReference>
<accession>A0ACC0NTS4</accession>
<evidence type="ECO:0000313" key="2">
    <source>
        <dbReference type="Proteomes" id="UP001062846"/>
    </source>
</evidence>
<name>A0ACC0NTS4_RHOML</name>
<sequence>MWNKLWSIRTAPKIRMFMWKAIKNWVACRDNLFRRKCITNPICDSANETIEHLLFHCPWSRAVWFGSGKAFWVFQNDITAVDKWMEDLLCECLAKETSKEMGDLFSRFVGLFGRRETTLFSTGRNLS</sequence>
<comment type="caution">
    <text evidence="1">The sequence shown here is derived from an EMBL/GenBank/DDBJ whole genome shotgun (WGS) entry which is preliminary data.</text>
</comment>
<reference evidence="1" key="1">
    <citation type="submission" date="2022-02" db="EMBL/GenBank/DDBJ databases">
        <title>Plant Genome Project.</title>
        <authorList>
            <person name="Zhang R.-G."/>
        </authorList>
    </citation>
    <scope>NUCLEOTIDE SEQUENCE</scope>
    <source>
        <strain evidence="1">AT1</strain>
    </source>
</reference>
<evidence type="ECO:0000313" key="1">
    <source>
        <dbReference type="EMBL" id="KAI8556700.1"/>
    </source>
</evidence>
<keyword evidence="2" id="KW-1185">Reference proteome</keyword>
<protein>
    <submittedName>
        <fullName evidence="1">Uncharacterized protein</fullName>
    </submittedName>
</protein>
<proteinExistence type="predicted"/>